<dbReference type="InterPro" id="IPR015943">
    <property type="entry name" value="WD40/YVTN_repeat-like_dom_sf"/>
</dbReference>
<gene>
    <name evidence="10" type="ordered locus">Psta_3863</name>
</gene>
<dbReference type="OrthoDB" id="226265at2"/>
<dbReference type="PANTHER" id="PTHR19848:SF8">
    <property type="entry name" value="F-BOX AND WD REPEAT DOMAIN CONTAINING 7"/>
    <property type="match status" value="1"/>
</dbReference>
<feature type="repeat" description="WD" evidence="6">
    <location>
        <begin position="318"/>
        <end position="359"/>
    </location>
</feature>
<dbReference type="CDD" id="cd00200">
    <property type="entry name" value="WD40"/>
    <property type="match status" value="1"/>
</dbReference>
<dbReference type="Pfam" id="PF00400">
    <property type="entry name" value="WD40"/>
    <property type="match status" value="4"/>
</dbReference>
<reference evidence="10 11" key="1">
    <citation type="journal article" date="2009" name="Stand. Genomic Sci.">
        <title>Complete genome sequence of Pirellula staleyi type strain (ATCC 27377).</title>
        <authorList>
            <person name="Clum A."/>
            <person name="Tindall B.J."/>
            <person name="Sikorski J."/>
            <person name="Ivanova N."/>
            <person name="Mavrommatis K."/>
            <person name="Lucas S."/>
            <person name="Glavina del Rio T."/>
            <person name="Nolan M."/>
            <person name="Chen F."/>
            <person name="Tice H."/>
            <person name="Pitluck S."/>
            <person name="Cheng J.F."/>
            <person name="Chertkov O."/>
            <person name="Brettin T."/>
            <person name="Han C."/>
            <person name="Detter J.C."/>
            <person name="Kuske C."/>
            <person name="Bruce D."/>
            <person name="Goodwin L."/>
            <person name="Ovchinikova G."/>
            <person name="Pati A."/>
            <person name="Mikhailova N."/>
            <person name="Chen A."/>
            <person name="Palaniappan K."/>
            <person name="Land M."/>
            <person name="Hauser L."/>
            <person name="Chang Y.J."/>
            <person name="Jeffries C.D."/>
            <person name="Chain P."/>
            <person name="Rohde M."/>
            <person name="Goker M."/>
            <person name="Bristow J."/>
            <person name="Eisen J.A."/>
            <person name="Markowitz V."/>
            <person name="Hugenholtz P."/>
            <person name="Kyrpides N.C."/>
            <person name="Klenk H.P."/>
            <person name="Lapidus A."/>
        </authorList>
    </citation>
    <scope>NUCLEOTIDE SEQUENCE [LARGE SCALE GENOMIC DNA]</scope>
    <source>
        <strain evidence="11">ATCC 27377 / DSM 6068 / ICPB 4128</strain>
    </source>
</reference>
<dbReference type="Gene3D" id="2.60.120.380">
    <property type="match status" value="1"/>
</dbReference>
<name>D2R133_PIRSD</name>
<dbReference type="PANTHER" id="PTHR19848">
    <property type="entry name" value="WD40 REPEAT PROTEIN"/>
    <property type="match status" value="1"/>
</dbReference>
<dbReference type="Proteomes" id="UP000001887">
    <property type="component" value="Chromosome"/>
</dbReference>
<dbReference type="InterPro" id="IPR001680">
    <property type="entry name" value="WD40_rpt"/>
</dbReference>
<keyword evidence="8" id="KW-0732">Signal</keyword>
<dbReference type="GO" id="GO:0020037">
    <property type="term" value="F:heme binding"/>
    <property type="evidence" value="ECO:0007669"/>
    <property type="project" value="InterPro"/>
</dbReference>
<accession>D2R133</accession>
<dbReference type="PROSITE" id="PS50294">
    <property type="entry name" value="WD_REPEATS_REGION"/>
    <property type="match status" value="4"/>
</dbReference>
<dbReference type="InterPro" id="IPR009056">
    <property type="entry name" value="Cyt_c-like_dom"/>
</dbReference>
<dbReference type="EMBL" id="CP001848">
    <property type="protein sequence ID" value="ADB18518.1"/>
    <property type="molecule type" value="Genomic_DNA"/>
</dbReference>
<dbReference type="Pfam" id="PF07635">
    <property type="entry name" value="PSCyt1"/>
    <property type="match status" value="1"/>
</dbReference>
<dbReference type="SMART" id="SM00320">
    <property type="entry name" value="WD40"/>
    <property type="match status" value="4"/>
</dbReference>
<evidence type="ECO:0000256" key="1">
    <source>
        <dbReference type="ARBA" id="ARBA00022574"/>
    </source>
</evidence>
<dbReference type="InterPro" id="IPR020472">
    <property type="entry name" value="WD40_PAC1"/>
</dbReference>
<evidence type="ECO:0000313" key="10">
    <source>
        <dbReference type="EMBL" id="ADB18518.1"/>
    </source>
</evidence>
<dbReference type="PROSITE" id="PS50082">
    <property type="entry name" value="WD_REPEATS_2"/>
    <property type="match status" value="4"/>
</dbReference>
<evidence type="ECO:0000256" key="6">
    <source>
        <dbReference type="PROSITE-ProRule" id="PRU00221"/>
    </source>
</evidence>
<feature type="repeat" description="WD" evidence="6">
    <location>
        <begin position="366"/>
        <end position="407"/>
    </location>
</feature>
<keyword evidence="2 7" id="KW-0349">Heme</keyword>
<proteinExistence type="predicted"/>
<feature type="signal peptide" evidence="8">
    <location>
        <begin position="1"/>
        <end position="22"/>
    </location>
</feature>
<dbReference type="InterPro" id="IPR019775">
    <property type="entry name" value="WD40_repeat_CS"/>
</dbReference>
<keyword evidence="3 7" id="KW-0479">Metal-binding</keyword>
<dbReference type="GO" id="GO:0009055">
    <property type="term" value="F:electron transfer activity"/>
    <property type="evidence" value="ECO:0007669"/>
    <property type="project" value="InterPro"/>
</dbReference>
<dbReference type="HOGENOM" id="CLU_309240_0_0_0"/>
<evidence type="ECO:0000256" key="4">
    <source>
        <dbReference type="ARBA" id="ARBA00022737"/>
    </source>
</evidence>
<dbReference type="Gene3D" id="2.130.10.10">
    <property type="entry name" value="YVTN repeat-like/Quinoprotein amine dehydrogenase"/>
    <property type="match status" value="2"/>
</dbReference>
<keyword evidence="4" id="KW-0677">Repeat</keyword>
<sequence length="953" mass="102697" precursor="true">MRTFFLLSLLALGCIAPAILVAEETKPVAAASADIDYARDVQPIFTKYCTACHSADEAEGKLALDSYAALIAGGKSGASITAGRADTSRLMMLVRGTQKPVMPPRDNDAPTAAEIAIIEQWIAAGAKPSSGEAPDPTMLVVPKIALPKPPRLAVTAIAVSTQGDLVAIARPGEIEVRSLADNQTVLHHKNLRGSVNAIGFSRDGKIVAAGAGEPGLIGETTLLSTATGEVLRTLRGQKDSVYSLRLSPDGSILATGSYDNTIALWDVASGKLLRSLDGHGGAIYDIAFRSDGKVLASASGDRTVKLWNVADGSRLETLKESTKELYSIAFSPDGKRVAAAGVDNRIRVWQVSDQALEGTNPLLYSQFAHELAVLRLDWSSDGETIVSTAEDRQIKVWNADDMTIRAVLEKQSDWATGVAIVPSGDRVVVGRMDGTTGELALPHNAGKLADFKPLEETPTEVDYGKQPAENELAKFAEVEPNNAPDRATPITVPGIAQGKIHGEGGASDVDLFRITAKQGEQLIFETRAAKKGSPLDSKIEVLDLTGKSVPRLLLRAVRDTEVEFRGMSSEQRGVRLKYWEEMLLNDYVYLNGEVIKHFQQRRGPDADAQFYPENGNRFAIFDTTPRTHALGEPGYLVVPYAIGTPLPSNGLPVFTIHYENDDDAQRKLGRDSKLLFVAPVDGDYLVRVTDVRNYSGENYTYDLLARRRAADFSVSINPADLKVNAGGGRSITVKAERADYYRGPITVHFEGFPAGFQVKSPVVIPEGLSEAQVAIFALEDAVAPTSDALAAIKIRAEAQVAGQLVSKEVASPKSLVLEPRAKVQVFLERIDEKNQAVVPTLSSGFPEPASIEMEAGGSVSCHLRILRHGFEDRVALEVQNLPHGVIVDDIGLSGVLVREKETDRSIFLRAEPWVQPQTRLIHAVAQVEGNQVSLPMLLTIKPRGNLVTRASGE</sequence>
<dbReference type="AlphaFoldDB" id="D2R133"/>
<dbReference type="KEGG" id="psl:Psta_3863"/>
<dbReference type="PROSITE" id="PS00678">
    <property type="entry name" value="WD_REPEATS_1"/>
    <property type="match status" value="2"/>
</dbReference>
<evidence type="ECO:0000313" key="11">
    <source>
        <dbReference type="Proteomes" id="UP000001887"/>
    </source>
</evidence>
<keyword evidence="5 7" id="KW-0408">Iron</keyword>
<dbReference type="SUPFAM" id="SSF50978">
    <property type="entry name" value="WD40 repeat-like"/>
    <property type="match status" value="1"/>
</dbReference>
<feature type="domain" description="Cytochrome c" evidence="9">
    <location>
        <begin position="36"/>
        <end position="126"/>
    </location>
</feature>
<evidence type="ECO:0000256" key="3">
    <source>
        <dbReference type="ARBA" id="ARBA00022723"/>
    </source>
</evidence>
<feature type="repeat" description="WD" evidence="6">
    <location>
        <begin position="234"/>
        <end position="275"/>
    </location>
</feature>
<evidence type="ECO:0000256" key="8">
    <source>
        <dbReference type="SAM" id="SignalP"/>
    </source>
</evidence>
<feature type="chain" id="PRO_5003034471" evidence="8">
    <location>
        <begin position="23"/>
        <end position="953"/>
    </location>
</feature>
<keyword evidence="11" id="KW-1185">Reference proteome</keyword>
<protein>
    <submittedName>
        <fullName evidence="10">Planctomycete cytochrome C</fullName>
    </submittedName>
</protein>
<dbReference type="PRINTS" id="PR00320">
    <property type="entry name" value="GPROTEINBRPT"/>
</dbReference>
<evidence type="ECO:0000256" key="5">
    <source>
        <dbReference type="ARBA" id="ARBA00023004"/>
    </source>
</evidence>
<dbReference type="eggNOG" id="COG2010">
    <property type="taxonomic scope" value="Bacteria"/>
</dbReference>
<dbReference type="SUPFAM" id="SSF46626">
    <property type="entry name" value="Cytochrome c"/>
    <property type="match status" value="1"/>
</dbReference>
<dbReference type="InterPro" id="IPR011429">
    <property type="entry name" value="Cyt_c_Planctomycete-type"/>
</dbReference>
<dbReference type="InterPro" id="IPR036322">
    <property type="entry name" value="WD40_repeat_dom_sf"/>
</dbReference>
<feature type="repeat" description="WD" evidence="6">
    <location>
        <begin position="276"/>
        <end position="317"/>
    </location>
</feature>
<dbReference type="GO" id="GO:0046872">
    <property type="term" value="F:metal ion binding"/>
    <property type="evidence" value="ECO:0007669"/>
    <property type="project" value="UniProtKB-KW"/>
</dbReference>
<keyword evidence="1 6" id="KW-0853">WD repeat</keyword>
<evidence type="ECO:0000256" key="7">
    <source>
        <dbReference type="PROSITE-ProRule" id="PRU00433"/>
    </source>
</evidence>
<organism evidence="10 11">
    <name type="scientific">Pirellula staleyi (strain ATCC 27377 / DSM 6068 / ICPB 4128)</name>
    <name type="common">Pirella staleyi</name>
    <dbReference type="NCBI Taxonomy" id="530564"/>
    <lineage>
        <taxon>Bacteria</taxon>
        <taxon>Pseudomonadati</taxon>
        <taxon>Planctomycetota</taxon>
        <taxon>Planctomycetia</taxon>
        <taxon>Pirellulales</taxon>
        <taxon>Pirellulaceae</taxon>
        <taxon>Pirellula</taxon>
    </lineage>
</organism>
<dbReference type="InterPro" id="IPR036909">
    <property type="entry name" value="Cyt_c-like_dom_sf"/>
</dbReference>
<evidence type="ECO:0000256" key="2">
    <source>
        <dbReference type="ARBA" id="ARBA00022617"/>
    </source>
</evidence>
<dbReference type="STRING" id="530564.Psta_3863"/>
<dbReference type="eggNOG" id="COG2319">
    <property type="taxonomic scope" value="Bacteria"/>
</dbReference>
<dbReference type="PROSITE" id="PS51007">
    <property type="entry name" value="CYTC"/>
    <property type="match status" value="1"/>
</dbReference>
<evidence type="ECO:0000259" key="9">
    <source>
        <dbReference type="PROSITE" id="PS51007"/>
    </source>
</evidence>